<accession>A0AAD4N5F3</accession>
<organism evidence="8 9">
    <name type="scientific">Ditylenchus destructor</name>
    <dbReference type="NCBI Taxonomy" id="166010"/>
    <lineage>
        <taxon>Eukaryota</taxon>
        <taxon>Metazoa</taxon>
        <taxon>Ecdysozoa</taxon>
        <taxon>Nematoda</taxon>
        <taxon>Chromadorea</taxon>
        <taxon>Rhabditida</taxon>
        <taxon>Tylenchina</taxon>
        <taxon>Tylenchomorpha</taxon>
        <taxon>Sphaerularioidea</taxon>
        <taxon>Anguinidae</taxon>
        <taxon>Anguininae</taxon>
        <taxon>Ditylenchus</taxon>
    </lineage>
</organism>
<dbReference type="EC" id="4.2.1.96" evidence="3"/>
<dbReference type="InterPro" id="IPR036428">
    <property type="entry name" value="PCD_sf"/>
</dbReference>
<dbReference type="InterPro" id="IPR001533">
    <property type="entry name" value="Pterin_deHydtase"/>
</dbReference>
<dbReference type="AlphaFoldDB" id="A0AAD4N5F3"/>
<dbReference type="GO" id="GO:0008124">
    <property type="term" value="F:4-alpha-hydroxytetrahydrobiopterin dehydratase activity"/>
    <property type="evidence" value="ECO:0007669"/>
    <property type="project" value="UniProtKB-EC"/>
</dbReference>
<keyword evidence="4" id="KW-0456">Lyase</keyword>
<evidence type="ECO:0000256" key="3">
    <source>
        <dbReference type="ARBA" id="ARBA00013252"/>
    </source>
</evidence>
<comment type="catalytic activity">
    <reaction evidence="1">
        <text>(4aS,6R)-4a-hydroxy-L-erythro-5,6,7,8-tetrahydrobiopterin = (6R)-L-erythro-6,7-dihydrobiopterin + H2O</text>
        <dbReference type="Rhea" id="RHEA:11920"/>
        <dbReference type="ChEBI" id="CHEBI:15377"/>
        <dbReference type="ChEBI" id="CHEBI:15642"/>
        <dbReference type="ChEBI" id="CHEBI:43120"/>
        <dbReference type="EC" id="4.2.1.96"/>
    </reaction>
</comment>
<evidence type="ECO:0000256" key="2">
    <source>
        <dbReference type="ARBA" id="ARBA00006472"/>
    </source>
</evidence>
<comment type="similarity">
    <text evidence="2">Belongs to the pterin-4-alpha-carbinolamine dehydratase family.</text>
</comment>
<dbReference type="Gene3D" id="3.30.1360.20">
    <property type="entry name" value="Transcriptional coactivator/pterin dehydratase"/>
    <property type="match status" value="1"/>
</dbReference>
<dbReference type="GO" id="GO:0006729">
    <property type="term" value="P:tetrahydrobiopterin biosynthetic process"/>
    <property type="evidence" value="ECO:0007669"/>
    <property type="project" value="InterPro"/>
</dbReference>
<dbReference type="NCBIfam" id="NF002020">
    <property type="entry name" value="PRK00823.1-5"/>
    <property type="match status" value="1"/>
</dbReference>
<comment type="caution">
    <text evidence="8">The sequence shown here is derived from an EMBL/GenBank/DDBJ whole genome shotgun (WGS) entry which is preliminary data.</text>
</comment>
<gene>
    <name evidence="8" type="ORF">DdX_09012</name>
</gene>
<dbReference type="HAMAP" id="MF_00434">
    <property type="entry name" value="Pterin_4_alpha"/>
    <property type="match status" value="1"/>
</dbReference>
<dbReference type="SUPFAM" id="SSF55248">
    <property type="entry name" value="PCD-like"/>
    <property type="match status" value="1"/>
</dbReference>
<feature type="compositionally biased region" description="Polar residues" evidence="7">
    <location>
        <begin position="1"/>
        <end position="16"/>
    </location>
</feature>
<dbReference type="Proteomes" id="UP001201812">
    <property type="component" value="Unassembled WGS sequence"/>
</dbReference>
<dbReference type="PANTHER" id="PTHR12599">
    <property type="entry name" value="PTERIN-4-ALPHA-CARBINOLAMINE DEHYDRATASE"/>
    <property type="match status" value="1"/>
</dbReference>
<evidence type="ECO:0000313" key="8">
    <source>
        <dbReference type="EMBL" id="KAI1713497.1"/>
    </source>
</evidence>
<evidence type="ECO:0000256" key="4">
    <source>
        <dbReference type="ARBA" id="ARBA00023239"/>
    </source>
</evidence>
<name>A0AAD4N5F3_9BILA</name>
<dbReference type="FunFam" id="3.30.1360.20:FF:000001">
    <property type="entry name" value="Pterin-4-alpha-carbinolamine dehydratase 2"/>
    <property type="match status" value="1"/>
</dbReference>
<keyword evidence="9" id="KW-1185">Reference proteome</keyword>
<dbReference type="Pfam" id="PF01329">
    <property type="entry name" value="Pterin_4a"/>
    <property type="match status" value="1"/>
</dbReference>
<proteinExistence type="inferred from homology"/>
<reference evidence="8" key="1">
    <citation type="submission" date="2022-01" db="EMBL/GenBank/DDBJ databases">
        <title>Genome Sequence Resource for Two Populations of Ditylenchus destructor, the Migratory Endoparasitic Phytonematode.</title>
        <authorList>
            <person name="Zhang H."/>
            <person name="Lin R."/>
            <person name="Xie B."/>
        </authorList>
    </citation>
    <scope>NUCLEOTIDE SEQUENCE</scope>
    <source>
        <strain evidence="8">BazhouSP</strain>
    </source>
</reference>
<evidence type="ECO:0000256" key="6">
    <source>
        <dbReference type="ARBA" id="ARBA00031023"/>
    </source>
</evidence>
<evidence type="ECO:0000256" key="1">
    <source>
        <dbReference type="ARBA" id="ARBA00001554"/>
    </source>
</evidence>
<evidence type="ECO:0000256" key="7">
    <source>
        <dbReference type="SAM" id="MobiDB-lite"/>
    </source>
</evidence>
<feature type="region of interest" description="Disordered" evidence="7">
    <location>
        <begin position="1"/>
        <end position="46"/>
    </location>
</feature>
<dbReference type="EMBL" id="JAKKPZ010000015">
    <property type="protein sequence ID" value="KAI1713497.1"/>
    <property type="molecule type" value="Genomic_DNA"/>
</dbReference>
<evidence type="ECO:0000313" key="9">
    <source>
        <dbReference type="Proteomes" id="UP001201812"/>
    </source>
</evidence>
<dbReference type="NCBIfam" id="NF002018">
    <property type="entry name" value="PRK00823.1-3"/>
    <property type="match status" value="1"/>
</dbReference>
<sequence length="150" mass="16680">MASTSGNSCSYSTKTTPIPPNPIDPLECCARPQSASDSASKPKKMSSLLTAEERKEFLDPLVTAGWTANVGNRDAMQKQFQFKDFNEAFGFMTRVALRAEKMNHHPEWFNVYNKVDITLSSHDVNGLSQRDIKLAKFIEEACKASSADKE</sequence>
<dbReference type="PANTHER" id="PTHR12599:SF0">
    <property type="entry name" value="PTERIN-4-ALPHA-CARBINOLAMINE DEHYDRATASE"/>
    <property type="match status" value="1"/>
</dbReference>
<dbReference type="CDD" id="cd00914">
    <property type="entry name" value="PCD_DCoH_subfamily_b"/>
    <property type="match status" value="1"/>
</dbReference>
<evidence type="ECO:0000256" key="5">
    <source>
        <dbReference type="ARBA" id="ARBA00030497"/>
    </source>
</evidence>
<protein>
    <recommendedName>
        <fullName evidence="3">4a-hydroxytetrahydrobiopterin dehydratase</fullName>
        <ecNumber evidence="3">4.2.1.96</ecNumber>
    </recommendedName>
    <alternativeName>
        <fullName evidence="5">4-alpha-hydroxy-tetrahydropterin dehydratase</fullName>
    </alternativeName>
    <alternativeName>
        <fullName evidence="6">Pterin carbinolamine dehydratase</fullName>
    </alternativeName>
</protein>